<feature type="region of interest" description="Disordered" evidence="2">
    <location>
        <begin position="271"/>
        <end position="301"/>
    </location>
</feature>
<keyword evidence="4" id="KW-1185">Reference proteome</keyword>
<comment type="caution">
    <text evidence="3">The sequence shown here is derived from an EMBL/GenBank/DDBJ whole genome shotgun (WGS) entry which is preliminary data.</text>
</comment>
<dbReference type="EMBL" id="JAZGQO010000004">
    <property type="protein sequence ID" value="KAK6187256.1"/>
    <property type="molecule type" value="Genomic_DNA"/>
</dbReference>
<gene>
    <name evidence="3" type="ORF">SNE40_005322</name>
</gene>
<keyword evidence="1" id="KW-0175">Coiled coil</keyword>
<reference evidence="3 4" key="1">
    <citation type="submission" date="2024-01" db="EMBL/GenBank/DDBJ databases">
        <title>The genome of the rayed Mediterranean limpet Patella caerulea (Linnaeus, 1758).</title>
        <authorList>
            <person name="Anh-Thu Weber A."/>
            <person name="Halstead-Nussloch G."/>
        </authorList>
    </citation>
    <scope>NUCLEOTIDE SEQUENCE [LARGE SCALE GENOMIC DNA]</scope>
    <source>
        <strain evidence="3">AATW-2023a</strain>
        <tissue evidence="3">Whole specimen</tissue>
    </source>
</reference>
<proteinExistence type="predicted"/>
<accession>A0AAN8Q4I7</accession>
<organism evidence="3 4">
    <name type="scientific">Patella caerulea</name>
    <name type="common">Rayed Mediterranean limpet</name>
    <dbReference type="NCBI Taxonomy" id="87958"/>
    <lineage>
        <taxon>Eukaryota</taxon>
        <taxon>Metazoa</taxon>
        <taxon>Spiralia</taxon>
        <taxon>Lophotrochozoa</taxon>
        <taxon>Mollusca</taxon>
        <taxon>Gastropoda</taxon>
        <taxon>Patellogastropoda</taxon>
        <taxon>Patelloidea</taxon>
        <taxon>Patellidae</taxon>
        <taxon>Patella</taxon>
    </lineage>
</organism>
<feature type="compositionally biased region" description="Basic residues" evidence="2">
    <location>
        <begin position="271"/>
        <end position="280"/>
    </location>
</feature>
<dbReference type="AlphaFoldDB" id="A0AAN8Q4I7"/>
<evidence type="ECO:0000256" key="2">
    <source>
        <dbReference type="SAM" id="MobiDB-lite"/>
    </source>
</evidence>
<feature type="coiled-coil region" evidence="1">
    <location>
        <begin position="200"/>
        <end position="234"/>
    </location>
</feature>
<evidence type="ECO:0000256" key="1">
    <source>
        <dbReference type="SAM" id="Coils"/>
    </source>
</evidence>
<protein>
    <submittedName>
        <fullName evidence="3">Uncharacterized protein</fullName>
    </submittedName>
</protein>
<sequence>MDERGENVIEVEVYNSCEEESDIIKKKGTTNKRPVKNVEAEVPCIEQLSEDISIEVSKFPDPSAKELAKTIAEVRTRKMTEKGRRHSLEVRLKNRKFAAATVENKIKEIENLMKDKRVDEVEEEYELFLDLFEDFQCHHKSYRLLLCDEEDDKYGEETEQKFLHFKTVVTQWISEAVNDTVLPIDSVSQRPSTTTSERKNKEARINQLKMKQEIDRLNLEKAELEDKLKLEKLQMDLKLKRIQMQHQTKMDQIQIEEEIASLHDEIEKKSLASKKGRHKRGTLDLKQYGGTDGITNGSDTY</sequence>
<evidence type="ECO:0000313" key="4">
    <source>
        <dbReference type="Proteomes" id="UP001347796"/>
    </source>
</evidence>
<evidence type="ECO:0000313" key="3">
    <source>
        <dbReference type="EMBL" id="KAK6187256.1"/>
    </source>
</evidence>
<name>A0AAN8Q4I7_PATCE</name>
<dbReference type="Proteomes" id="UP001347796">
    <property type="component" value="Unassembled WGS sequence"/>
</dbReference>